<dbReference type="GO" id="GO:0016874">
    <property type="term" value="F:ligase activity"/>
    <property type="evidence" value="ECO:0007669"/>
    <property type="project" value="UniProtKB-KW"/>
</dbReference>
<evidence type="ECO:0000313" key="1">
    <source>
        <dbReference type="EMBL" id="DAF08401.1"/>
    </source>
</evidence>
<reference evidence="1" key="1">
    <citation type="journal article" date="2021" name="Proc. Natl. Acad. Sci. U.S.A.">
        <title>A Catalog of Tens of Thousands of Viruses from Human Metagenomes Reveals Hidden Associations with Chronic Diseases.</title>
        <authorList>
            <person name="Tisza M.J."/>
            <person name="Buck C.B."/>
        </authorList>
    </citation>
    <scope>NUCLEOTIDE SEQUENCE</scope>
    <source>
        <strain evidence="1">Ctjp727</strain>
    </source>
</reference>
<dbReference type="InterPro" id="IPR014729">
    <property type="entry name" value="Rossmann-like_a/b/a_fold"/>
</dbReference>
<dbReference type="EMBL" id="BK056117">
    <property type="protein sequence ID" value="DAF08401.1"/>
    <property type="molecule type" value="Genomic_DNA"/>
</dbReference>
<sequence length="188" mass="21816">MNVNILVGRFQPLTAGHIKCVEYLSKNSDSTKKTRPTIICMIETKGIDKKTGKIDPKRPFPTELFIQNYKDILSDCIGIEGIELIKSADIVKIKEQLELKGYNIVSWTCGSDRYNDYKRMVDRYAPEIELIEIPRTDEDISATKARAALMENDEEEFLKLFIPLKTIKQKMIYKSKDLFNKFKHYVNK</sequence>
<organism evidence="1">
    <name type="scientific">Ackermannviridae sp</name>
    <dbReference type="NCBI Taxonomy" id="2831612"/>
    <lineage>
        <taxon>Viruses</taxon>
        <taxon>Duplodnaviria</taxon>
        <taxon>Heunggongvirae</taxon>
        <taxon>Uroviricota</taxon>
        <taxon>Caudoviricetes</taxon>
        <taxon>Pantevenvirales</taxon>
        <taxon>Ackermannviridae</taxon>
    </lineage>
</organism>
<dbReference type="SUPFAM" id="SSF52374">
    <property type="entry name" value="Nucleotidylyl transferase"/>
    <property type="match status" value="1"/>
</dbReference>
<dbReference type="GO" id="GO:0016829">
    <property type="term" value="F:lyase activity"/>
    <property type="evidence" value="ECO:0007669"/>
    <property type="project" value="UniProtKB-KW"/>
</dbReference>
<keyword evidence="1" id="KW-0456">Lyase</keyword>
<proteinExistence type="predicted"/>
<protein>
    <submittedName>
        <fullName evidence="1">Citrate lyase ligase</fullName>
    </submittedName>
</protein>
<keyword evidence="1" id="KW-0436">Ligase</keyword>
<name>A0A8S5RU87_9CAUD</name>
<accession>A0A8S5RU87</accession>
<dbReference type="Gene3D" id="3.40.50.620">
    <property type="entry name" value="HUPs"/>
    <property type="match status" value="1"/>
</dbReference>